<keyword evidence="2" id="KW-1185">Reference proteome</keyword>
<evidence type="ECO:0000313" key="2">
    <source>
        <dbReference type="Proteomes" id="UP000253303"/>
    </source>
</evidence>
<evidence type="ECO:0000313" key="1">
    <source>
        <dbReference type="EMBL" id="RBQ20485.1"/>
    </source>
</evidence>
<comment type="caution">
    <text evidence="1">The sequence shown here is derived from an EMBL/GenBank/DDBJ whole genome shotgun (WGS) entry which is preliminary data.</text>
</comment>
<proteinExistence type="predicted"/>
<sequence length="69" mass="7333">MTDAAENGDELRSDLIDIGGIDPAALDALPRDGVLAIALRRLYRDAEESPELYCSGFGSGLAATDETYD</sequence>
<dbReference type="RefSeq" id="WP_113980679.1">
    <property type="nucleotide sequence ID" value="NZ_QMEY01000003.1"/>
</dbReference>
<accession>A0A366M2R6</accession>
<dbReference type="Proteomes" id="UP000253303">
    <property type="component" value="Unassembled WGS sequence"/>
</dbReference>
<name>A0A366M2R6_9ACTN</name>
<evidence type="ECO:0008006" key="3">
    <source>
        <dbReference type="Google" id="ProtNLM"/>
    </source>
</evidence>
<protein>
    <recommendedName>
        <fullName evidence="3">FXSXX-COOH protein</fullName>
    </recommendedName>
</protein>
<dbReference type="EMBL" id="QMEY01000003">
    <property type="protein sequence ID" value="RBQ20485.1"/>
    <property type="molecule type" value="Genomic_DNA"/>
</dbReference>
<organism evidence="1 2">
    <name type="scientific">Spongiactinospora rosea</name>
    <dbReference type="NCBI Taxonomy" id="2248750"/>
    <lineage>
        <taxon>Bacteria</taxon>
        <taxon>Bacillati</taxon>
        <taxon>Actinomycetota</taxon>
        <taxon>Actinomycetes</taxon>
        <taxon>Streptosporangiales</taxon>
        <taxon>Streptosporangiaceae</taxon>
        <taxon>Spongiactinospora</taxon>
    </lineage>
</organism>
<dbReference type="AlphaFoldDB" id="A0A366M2R6"/>
<reference evidence="1 2" key="1">
    <citation type="submission" date="2018-06" db="EMBL/GenBank/DDBJ databases">
        <title>Sphaerisporangium craniellae sp. nov., isolated from a marine sponge in the South China Sea.</title>
        <authorList>
            <person name="Li L."/>
        </authorList>
    </citation>
    <scope>NUCLEOTIDE SEQUENCE [LARGE SCALE GENOMIC DNA]</scope>
    <source>
        <strain evidence="1 2">LHW63015</strain>
    </source>
</reference>
<gene>
    <name evidence="1" type="ORF">DP939_11985</name>
</gene>